<evidence type="ECO:0008006" key="3">
    <source>
        <dbReference type="Google" id="ProtNLM"/>
    </source>
</evidence>
<dbReference type="RefSeq" id="WP_187600343.1">
    <property type="nucleotide sequence ID" value="NZ_CP060714.1"/>
</dbReference>
<sequence>MAARKKTPSATRQLAELSIAAPNVIAHRVTRMAMASPTHPSRRDQKEFIGMVQEKQVAFAKAWWTLSLEISKAQQAFFWSMLRGPQALTQQVTQMPQTLERITARSVAPIHRKAVQNSRRLSKTPLR</sequence>
<name>A0A7G9RUQ5_9BURK</name>
<dbReference type="KEGG" id="drg:H9K76_11405"/>
<reference evidence="1 2" key="1">
    <citation type="submission" date="2020-08" db="EMBL/GenBank/DDBJ databases">
        <title>Genome sequence of Diaphorobacter ruginosibacter DSM 27467T.</title>
        <authorList>
            <person name="Hyun D.-W."/>
            <person name="Bae J.-W."/>
        </authorList>
    </citation>
    <scope>NUCLEOTIDE SEQUENCE [LARGE SCALE GENOMIC DNA]</scope>
    <source>
        <strain evidence="1 2">DSM 27467</strain>
    </source>
</reference>
<dbReference type="AlphaFoldDB" id="A0A7G9RUQ5"/>
<protein>
    <recommendedName>
        <fullName evidence="3">Phasin family protein</fullName>
    </recommendedName>
</protein>
<proteinExistence type="predicted"/>
<organism evidence="1 2">
    <name type="scientific">Diaphorobacter ruginosibacter</name>
    <dbReference type="NCBI Taxonomy" id="1715720"/>
    <lineage>
        <taxon>Bacteria</taxon>
        <taxon>Pseudomonadati</taxon>
        <taxon>Pseudomonadota</taxon>
        <taxon>Betaproteobacteria</taxon>
        <taxon>Burkholderiales</taxon>
        <taxon>Comamonadaceae</taxon>
        <taxon>Diaphorobacter</taxon>
    </lineage>
</organism>
<evidence type="ECO:0000313" key="2">
    <source>
        <dbReference type="Proteomes" id="UP000515811"/>
    </source>
</evidence>
<dbReference type="EMBL" id="CP060714">
    <property type="protein sequence ID" value="QNN59330.1"/>
    <property type="molecule type" value="Genomic_DNA"/>
</dbReference>
<keyword evidence="2" id="KW-1185">Reference proteome</keyword>
<gene>
    <name evidence="1" type="ORF">H9K76_11405</name>
</gene>
<evidence type="ECO:0000313" key="1">
    <source>
        <dbReference type="EMBL" id="QNN59330.1"/>
    </source>
</evidence>
<dbReference type="Proteomes" id="UP000515811">
    <property type="component" value="Chromosome"/>
</dbReference>
<accession>A0A7G9RUQ5</accession>